<comment type="subcellular location">
    <subcellularLocation>
        <location evidence="2">Plastid</location>
        <location evidence="2">Chloroplast outer membrane</location>
        <topology evidence="2">Multi-pass membrane protein</topology>
    </subcellularLocation>
    <subcellularLocation>
        <location evidence="3">Plastid</location>
        <location evidence="3">Etioplast membrane</location>
        <topology evidence="3">Multi-pass membrane protein</topology>
    </subcellularLocation>
</comment>
<name>A0A9D4TKD1_CHLVU</name>
<dbReference type="PANTHER" id="PTHR35284">
    <property type="entry name" value="OUTER ENVELOPE PORE PROTEIN 24A, CHLOROPLASTIC-RELATED"/>
    <property type="match status" value="1"/>
</dbReference>
<keyword evidence="8" id="KW-0934">Plastid</keyword>
<evidence type="ECO:0000256" key="10">
    <source>
        <dbReference type="ARBA" id="ARBA00023065"/>
    </source>
</evidence>
<evidence type="ECO:0000256" key="11">
    <source>
        <dbReference type="ARBA" id="ARBA00023114"/>
    </source>
</evidence>
<dbReference type="PANTHER" id="PTHR35284:SF1">
    <property type="entry name" value="OUTER ENVELOPE PORE PROTEIN 24A, CHLOROPLASTIC-RELATED"/>
    <property type="match status" value="1"/>
</dbReference>
<dbReference type="AlphaFoldDB" id="A0A9D4TKD1"/>
<keyword evidence="5" id="KW-0813">Transport</keyword>
<evidence type="ECO:0000256" key="1">
    <source>
        <dbReference type="ARBA" id="ARBA00002327"/>
    </source>
</evidence>
<sequence>MVKLTVRPYIRLDDKQQATGGVSLRANHGNAEYSVGVTDAGVRGGDVLDGLRLGVKLHDGSLQAIYEPNTGHHVLRVANTVSVRDKDVLVKITDVAGSLERATYVNCSVGVDANNTAKVIYKCNPGSRLDHRNAIIGWRYVKDDIELEPRFNLGTESLSAGVTYRVDAENRVRAIFDMGSNEGTLVWYNTGSLGGGGETRVIARMRLDKDNMQQAPTLLISKNWDLDM</sequence>
<dbReference type="GO" id="GO:0015288">
    <property type="term" value="F:porin activity"/>
    <property type="evidence" value="ECO:0007669"/>
    <property type="project" value="UniProtKB-KW"/>
</dbReference>
<keyword evidence="11" id="KW-0626">Porin</keyword>
<dbReference type="Proteomes" id="UP001055712">
    <property type="component" value="Unassembled WGS sequence"/>
</dbReference>
<dbReference type="InterPro" id="IPR034626">
    <property type="entry name" value="OEP24"/>
</dbReference>
<keyword evidence="6" id="KW-1134">Transmembrane beta strand</keyword>
<evidence type="ECO:0000256" key="3">
    <source>
        <dbReference type="ARBA" id="ARBA00004441"/>
    </source>
</evidence>
<keyword evidence="12" id="KW-0472">Membrane</keyword>
<keyword evidence="9" id="KW-0812">Transmembrane</keyword>
<evidence type="ECO:0000313" key="14">
    <source>
        <dbReference type="Proteomes" id="UP001055712"/>
    </source>
</evidence>
<comment type="caution">
    <text evidence="13">The sequence shown here is derived from an EMBL/GenBank/DDBJ whole genome shotgun (WGS) entry which is preliminary data.</text>
</comment>
<evidence type="ECO:0000256" key="4">
    <source>
        <dbReference type="ARBA" id="ARBA00011593"/>
    </source>
</evidence>
<evidence type="ECO:0000313" key="13">
    <source>
        <dbReference type="EMBL" id="KAI3428050.1"/>
    </source>
</evidence>
<keyword evidence="7" id="KW-0150">Chloroplast</keyword>
<dbReference type="GO" id="GO:0009707">
    <property type="term" value="C:chloroplast outer membrane"/>
    <property type="evidence" value="ECO:0007669"/>
    <property type="project" value="UniProtKB-SubCell"/>
</dbReference>
<reference evidence="13" key="2">
    <citation type="submission" date="2020-11" db="EMBL/GenBank/DDBJ databases">
        <authorList>
            <person name="Cecchin M."/>
            <person name="Marcolungo L."/>
            <person name="Rossato M."/>
            <person name="Girolomoni L."/>
            <person name="Cosentino E."/>
            <person name="Cuine S."/>
            <person name="Li-Beisson Y."/>
            <person name="Delledonne M."/>
            <person name="Ballottari M."/>
        </authorList>
    </citation>
    <scope>NUCLEOTIDE SEQUENCE</scope>
    <source>
        <strain evidence="13">211/11P</strain>
        <tissue evidence="13">Whole cell</tissue>
    </source>
</reference>
<evidence type="ECO:0000256" key="5">
    <source>
        <dbReference type="ARBA" id="ARBA00022448"/>
    </source>
</evidence>
<evidence type="ECO:0000256" key="12">
    <source>
        <dbReference type="ARBA" id="ARBA00023136"/>
    </source>
</evidence>
<evidence type="ECO:0000256" key="8">
    <source>
        <dbReference type="ARBA" id="ARBA00022640"/>
    </source>
</evidence>
<keyword evidence="14" id="KW-1185">Reference proteome</keyword>
<evidence type="ECO:0000256" key="6">
    <source>
        <dbReference type="ARBA" id="ARBA00022452"/>
    </source>
</evidence>
<evidence type="ECO:0000256" key="9">
    <source>
        <dbReference type="ARBA" id="ARBA00022692"/>
    </source>
</evidence>
<dbReference type="GO" id="GO:0022843">
    <property type="term" value="F:voltage-gated monoatomic cation channel activity"/>
    <property type="evidence" value="ECO:0007669"/>
    <property type="project" value="InterPro"/>
</dbReference>
<comment type="function">
    <text evidence="1">High-conductance voltage-dependent solute channel with a slight selectivity for cations transporting triosephosphates, dicarboxylic acids, ATP, inorganic phosphate (Pi), sugars, and positively or negatively charged amino acids.</text>
</comment>
<protein>
    <submittedName>
        <fullName evidence="13">Uncharacterized protein</fullName>
    </submittedName>
</protein>
<dbReference type="GO" id="GO:0034426">
    <property type="term" value="C:etioplast membrane"/>
    <property type="evidence" value="ECO:0007669"/>
    <property type="project" value="UniProtKB-SubCell"/>
</dbReference>
<evidence type="ECO:0000256" key="2">
    <source>
        <dbReference type="ARBA" id="ARBA00004396"/>
    </source>
</evidence>
<proteinExistence type="predicted"/>
<dbReference type="EMBL" id="SIDB01000009">
    <property type="protein sequence ID" value="KAI3428050.1"/>
    <property type="molecule type" value="Genomic_DNA"/>
</dbReference>
<organism evidence="13 14">
    <name type="scientific">Chlorella vulgaris</name>
    <name type="common">Green alga</name>
    <dbReference type="NCBI Taxonomy" id="3077"/>
    <lineage>
        <taxon>Eukaryota</taxon>
        <taxon>Viridiplantae</taxon>
        <taxon>Chlorophyta</taxon>
        <taxon>core chlorophytes</taxon>
        <taxon>Trebouxiophyceae</taxon>
        <taxon>Chlorellales</taxon>
        <taxon>Chlorellaceae</taxon>
        <taxon>Chlorella clade</taxon>
        <taxon>Chlorella</taxon>
    </lineage>
</organism>
<evidence type="ECO:0000256" key="7">
    <source>
        <dbReference type="ARBA" id="ARBA00022528"/>
    </source>
</evidence>
<comment type="subunit">
    <text evidence="4">Homooligomers form large rather nonselective pores in plastidial outer membranes.</text>
</comment>
<dbReference type="GO" id="GO:0034765">
    <property type="term" value="P:regulation of monoatomic ion transmembrane transport"/>
    <property type="evidence" value="ECO:0007669"/>
    <property type="project" value="InterPro"/>
</dbReference>
<keyword evidence="10" id="KW-0406">Ion transport</keyword>
<gene>
    <name evidence="13" type="ORF">D9Q98_006435</name>
</gene>
<dbReference type="GO" id="GO:0046930">
    <property type="term" value="C:pore complex"/>
    <property type="evidence" value="ECO:0007669"/>
    <property type="project" value="UniProtKB-KW"/>
</dbReference>
<accession>A0A9D4TKD1</accession>
<dbReference type="OrthoDB" id="504201at2759"/>
<reference evidence="13" key="1">
    <citation type="journal article" date="2019" name="Plant J.">
        <title>Chlorella vulgaris genome assembly and annotation reveals the molecular basis for metabolic acclimation to high light conditions.</title>
        <authorList>
            <person name="Cecchin M."/>
            <person name="Marcolungo L."/>
            <person name="Rossato M."/>
            <person name="Girolomoni L."/>
            <person name="Cosentino E."/>
            <person name="Cuine S."/>
            <person name="Li-Beisson Y."/>
            <person name="Delledonne M."/>
            <person name="Ballottari M."/>
        </authorList>
    </citation>
    <scope>NUCLEOTIDE SEQUENCE</scope>
    <source>
        <strain evidence="13">211/11P</strain>
    </source>
</reference>